<name>A0AAW0AW96_9AGAR</name>
<feature type="DNA-binding region" description="TEA" evidence="2">
    <location>
        <begin position="68"/>
        <end position="142"/>
    </location>
</feature>
<comment type="caution">
    <text evidence="5">The sequence shown here is derived from an EMBL/GenBank/DDBJ whole genome shotgun (WGS) entry which is preliminary data.</text>
</comment>
<evidence type="ECO:0000259" key="4">
    <source>
        <dbReference type="PROSITE" id="PS51088"/>
    </source>
</evidence>
<dbReference type="InterPro" id="IPR038096">
    <property type="entry name" value="TEA/ATTS_sf"/>
</dbReference>
<feature type="compositionally biased region" description="Low complexity" evidence="3">
    <location>
        <begin position="159"/>
        <end position="173"/>
    </location>
</feature>
<sequence>MSMYWTERDNTPSTSGSSAGCSTPPTPASDLPSSPPNKNAFVSPTLQSQTTKDVLQSVLKVRKTWKTSRGGETVWPMDLEAALLEGLEKYQPDDSRETRMLGRFPRRNRFISDYIFDKTGKRRSPKQVGSRLQQLRESCGGTQLLQLLSPFRKPDGPGSSASTDSALSSPISPTGDGFFSGPSTSRDVTIYIDILPEGSPDRHRAPTASPWSEAGDIVHVSDHPRRLEIINPTVSFTAPSPVAACSRFSVYAEAEDILLHAENVPLVLVTDESPQPAGFLYSTQLVPNYWRVIVDSPDPTRFTIFQHVTKNEGSSILFSATYKFVYPRNTATYSPSSSSVYAAHSTYTGNPVSLSNTRYSSMYDGNASWSAAPSLHHGPDTSPIPMQQKYASQNADHSSASYLFFPTELSSISNYVS</sequence>
<evidence type="ECO:0000256" key="1">
    <source>
        <dbReference type="ARBA" id="ARBA00008421"/>
    </source>
</evidence>
<evidence type="ECO:0000313" key="6">
    <source>
        <dbReference type="Proteomes" id="UP001362999"/>
    </source>
</evidence>
<feature type="compositionally biased region" description="Basic and acidic residues" evidence="3">
    <location>
        <begin position="1"/>
        <end position="10"/>
    </location>
</feature>
<comment type="similarity">
    <text evidence="1">Belongs to the TEC1 family.</text>
</comment>
<feature type="region of interest" description="Disordered" evidence="3">
    <location>
        <begin position="148"/>
        <end position="183"/>
    </location>
</feature>
<dbReference type="Gene3D" id="6.10.20.40">
    <property type="entry name" value="TEA/ATTS domain"/>
    <property type="match status" value="1"/>
</dbReference>
<feature type="compositionally biased region" description="Polar residues" evidence="3">
    <location>
        <begin position="36"/>
        <end position="48"/>
    </location>
</feature>
<accession>A0AAW0AW96</accession>
<dbReference type="Pfam" id="PF01285">
    <property type="entry name" value="TEA"/>
    <property type="match status" value="1"/>
</dbReference>
<dbReference type="AlphaFoldDB" id="A0AAW0AW96"/>
<feature type="compositionally biased region" description="Polar residues" evidence="3">
    <location>
        <begin position="11"/>
        <end position="23"/>
    </location>
</feature>
<proteinExistence type="inferred from homology"/>
<feature type="domain" description="TEA" evidence="4">
    <location>
        <begin position="68"/>
        <end position="142"/>
    </location>
</feature>
<dbReference type="GO" id="GO:0003700">
    <property type="term" value="F:DNA-binding transcription factor activity"/>
    <property type="evidence" value="ECO:0007669"/>
    <property type="project" value="InterPro"/>
</dbReference>
<evidence type="ECO:0000256" key="2">
    <source>
        <dbReference type="PROSITE-ProRule" id="PRU00505"/>
    </source>
</evidence>
<dbReference type="Proteomes" id="UP001362999">
    <property type="component" value="Unassembled WGS sequence"/>
</dbReference>
<keyword evidence="6" id="KW-1185">Reference proteome</keyword>
<dbReference type="InterPro" id="IPR000818">
    <property type="entry name" value="TEA/ATTS_dom"/>
</dbReference>
<dbReference type="PROSITE" id="PS51088">
    <property type="entry name" value="TEA_2"/>
    <property type="match status" value="1"/>
</dbReference>
<evidence type="ECO:0000313" key="5">
    <source>
        <dbReference type="EMBL" id="KAK7017433.1"/>
    </source>
</evidence>
<protein>
    <submittedName>
        <fullName evidence="5">TEA domain-containing protein</fullName>
    </submittedName>
</protein>
<reference evidence="5 6" key="1">
    <citation type="journal article" date="2024" name="J Genomics">
        <title>Draft genome sequencing and assembly of Favolaschia claudopus CIRM-BRFM 2984 isolated from oak limbs.</title>
        <authorList>
            <person name="Navarro D."/>
            <person name="Drula E."/>
            <person name="Chaduli D."/>
            <person name="Cazenave R."/>
            <person name="Ahrendt S."/>
            <person name="Wang J."/>
            <person name="Lipzen A."/>
            <person name="Daum C."/>
            <person name="Barry K."/>
            <person name="Grigoriev I.V."/>
            <person name="Favel A."/>
            <person name="Rosso M.N."/>
            <person name="Martin F."/>
        </authorList>
    </citation>
    <scope>NUCLEOTIDE SEQUENCE [LARGE SCALE GENOMIC DNA]</scope>
    <source>
        <strain evidence="5 6">CIRM-BRFM 2984</strain>
    </source>
</reference>
<dbReference type="EMBL" id="JAWWNJ010000048">
    <property type="protein sequence ID" value="KAK7017433.1"/>
    <property type="molecule type" value="Genomic_DNA"/>
</dbReference>
<feature type="region of interest" description="Disordered" evidence="3">
    <location>
        <begin position="1"/>
        <end position="48"/>
    </location>
</feature>
<organism evidence="5 6">
    <name type="scientific">Favolaschia claudopus</name>
    <dbReference type="NCBI Taxonomy" id="2862362"/>
    <lineage>
        <taxon>Eukaryota</taxon>
        <taxon>Fungi</taxon>
        <taxon>Dikarya</taxon>
        <taxon>Basidiomycota</taxon>
        <taxon>Agaricomycotina</taxon>
        <taxon>Agaricomycetes</taxon>
        <taxon>Agaricomycetidae</taxon>
        <taxon>Agaricales</taxon>
        <taxon>Marasmiineae</taxon>
        <taxon>Mycenaceae</taxon>
        <taxon>Favolaschia</taxon>
    </lineage>
</organism>
<gene>
    <name evidence="5" type="ORF">R3P38DRAFT_1327472</name>
</gene>
<dbReference type="SMART" id="SM00426">
    <property type="entry name" value="TEA"/>
    <property type="match status" value="1"/>
</dbReference>
<evidence type="ECO:0000256" key="3">
    <source>
        <dbReference type="SAM" id="MobiDB-lite"/>
    </source>
</evidence>